<evidence type="ECO:0000313" key="2">
    <source>
        <dbReference type="Proteomes" id="UP000269374"/>
    </source>
</evidence>
<organism evidence="1 2">
    <name type="scientific">Lactococcus allomyrinae</name>
    <dbReference type="NCBI Taxonomy" id="2419773"/>
    <lineage>
        <taxon>Bacteria</taxon>
        <taxon>Bacillati</taxon>
        <taxon>Bacillota</taxon>
        <taxon>Bacilli</taxon>
        <taxon>Lactobacillales</taxon>
        <taxon>Streptococcaceae</taxon>
        <taxon>Lactococcus</taxon>
    </lineage>
</organism>
<dbReference type="RefSeq" id="WP_120772509.1">
    <property type="nucleotide sequence ID" value="NZ_CP032627.1"/>
</dbReference>
<reference evidence="1 2" key="1">
    <citation type="submission" date="2018-09" db="EMBL/GenBank/DDBJ databases">
        <title>Genome sequencing of strain 1JSPR-7.</title>
        <authorList>
            <person name="Heo J."/>
            <person name="Kim S.-J."/>
            <person name="Kwon S.-W."/>
        </authorList>
    </citation>
    <scope>NUCLEOTIDE SEQUENCE [LARGE SCALE GENOMIC DNA]</scope>
    <source>
        <strain evidence="1 2">1JSPR-7</strain>
    </source>
</reference>
<dbReference type="EMBL" id="CP032627">
    <property type="protein sequence ID" value="AYG01129.1"/>
    <property type="molecule type" value="Genomic_DNA"/>
</dbReference>
<evidence type="ECO:0000313" key="1">
    <source>
        <dbReference type="EMBL" id="AYG01129.1"/>
    </source>
</evidence>
<proteinExistence type="predicted"/>
<accession>A0A387BID8</accession>
<dbReference type="AlphaFoldDB" id="A0A387BID8"/>
<protein>
    <submittedName>
        <fullName evidence="1">TIGR04197 family type VII secretion effector</fullName>
    </submittedName>
</protein>
<name>A0A387BID8_9LACT</name>
<dbReference type="KEGG" id="lact:D7I46_08500"/>
<gene>
    <name evidence="1" type="ORF">D7I46_08500</name>
</gene>
<dbReference type="OrthoDB" id="2224745at2"/>
<dbReference type="Proteomes" id="UP000269374">
    <property type="component" value="Chromosome"/>
</dbReference>
<keyword evidence="2" id="KW-1185">Reference proteome</keyword>
<sequence>MAAGKIKSNTVDAQEAIAELIGVDASGLSNQSVNFGSSTVPSMLAGQTLSNQLMSDVSKVVSCILLQANKFPELANAIEERDMDAARRWD</sequence>